<dbReference type="InterPro" id="IPR036236">
    <property type="entry name" value="Znf_C2H2_sf"/>
</dbReference>
<reference evidence="4" key="1">
    <citation type="submission" date="2015-10" db="EMBL/GenBank/DDBJ databases">
        <authorList>
            <person name="Martinez-Garcia P.J."/>
            <person name="Crepeau M.W."/>
            <person name="Puiu D."/>
            <person name="Gonzalez-Ibeas D."/>
            <person name="Whalen J."/>
            <person name="Stevens K."/>
            <person name="Paul R."/>
            <person name="Butterfield T."/>
            <person name="Britton M."/>
            <person name="Reagan R."/>
            <person name="Chakraborty S."/>
            <person name="Walawage S.L."/>
            <person name="Vasquez-Gross H.A."/>
            <person name="Cardeno C."/>
            <person name="Famula R."/>
            <person name="Pratt K."/>
            <person name="Kuruganti S."/>
            <person name="Aradhya M.K."/>
            <person name="Leslie C.A."/>
            <person name="Dandekar A.M."/>
            <person name="Salzberg S.L."/>
            <person name="Wegrzyn J.L."/>
            <person name="Langley C.H."/>
            <person name="Neale D.B."/>
        </authorList>
    </citation>
    <scope>NUCLEOTIDE SEQUENCE</scope>
    <source>
        <tissue evidence="4">Leaves</tissue>
    </source>
</reference>
<dbReference type="PANTHER" id="PTHR46326:SF8">
    <property type="entry name" value="C2H2-LIKE ZINC FINGER PROTEIN"/>
    <property type="match status" value="1"/>
</dbReference>
<dbReference type="InterPro" id="IPR013087">
    <property type="entry name" value="Znf_C2H2_type"/>
</dbReference>
<evidence type="ECO:0000259" key="3">
    <source>
        <dbReference type="PROSITE" id="PS50157"/>
    </source>
</evidence>
<feature type="domain" description="C2H2-type" evidence="3">
    <location>
        <begin position="247"/>
        <end position="275"/>
    </location>
</feature>
<feature type="domain" description="C2H2-type" evidence="3">
    <location>
        <begin position="283"/>
        <end position="305"/>
    </location>
</feature>
<dbReference type="PROSITE" id="PS50157">
    <property type="entry name" value="ZINC_FINGER_C2H2_2"/>
    <property type="match status" value="3"/>
</dbReference>
<reference evidence="4" key="2">
    <citation type="submission" date="2020-03" db="EMBL/GenBank/DDBJ databases">
        <title>Walnut 2.0.</title>
        <authorList>
            <person name="Marrano A."/>
            <person name="Britton M."/>
            <person name="Zimin A.V."/>
            <person name="Zaini P.A."/>
            <person name="Workman R."/>
            <person name="Puiu D."/>
            <person name="Bianco L."/>
            <person name="Allen B.J."/>
            <person name="Troggio M."/>
            <person name="Leslie C.A."/>
            <person name="Timp W."/>
            <person name="Dendekar A."/>
            <person name="Salzberg S.L."/>
            <person name="Neale D.B."/>
        </authorList>
    </citation>
    <scope>NUCLEOTIDE SEQUENCE</scope>
    <source>
        <tissue evidence="4">Leaves</tissue>
    </source>
</reference>
<comment type="caution">
    <text evidence="4">The sequence shown here is derived from an EMBL/GenBank/DDBJ whole genome shotgun (WGS) entry which is preliminary data.</text>
</comment>
<feature type="non-terminal residue" evidence="4">
    <location>
        <position position="1"/>
    </location>
</feature>
<evidence type="ECO:0000256" key="2">
    <source>
        <dbReference type="SAM" id="MobiDB-lite"/>
    </source>
</evidence>
<keyword evidence="1" id="KW-0862">Zinc</keyword>
<dbReference type="SUPFAM" id="SSF57667">
    <property type="entry name" value="beta-beta-alpha zinc fingers"/>
    <property type="match status" value="1"/>
</dbReference>
<accession>A0A833UXH3</accession>
<feature type="region of interest" description="Disordered" evidence="2">
    <location>
        <begin position="58"/>
        <end position="96"/>
    </location>
</feature>
<dbReference type="InterPro" id="IPR044303">
    <property type="entry name" value="ZAT1/4/9"/>
</dbReference>
<dbReference type="GO" id="GO:0006355">
    <property type="term" value="P:regulation of DNA-templated transcription"/>
    <property type="evidence" value="ECO:0007669"/>
    <property type="project" value="InterPro"/>
</dbReference>
<dbReference type="Proteomes" id="UP000619265">
    <property type="component" value="Unassembled WGS sequence"/>
</dbReference>
<keyword evidence="1" id="KW-0479">Metal-binding</keyword>
<dbReference type="EMBL" id="LIHL02000009">
    <property type="protein sequence ID" value="KAF5460199.1"/>
    <property type="molecule type" value="Genomic_DNA"/>
</dbReference>
<feature type="region of interest" description="Disordered" evidence="2">
    <location>
        <begin position="126"/>
        <end position="190"/>
    </location>
</feature>
<gene>
    <name evidence="4" type="ORF">F2P56_020084</name>
</gene>
<dbReference type="PANTHER" id="PTHR46326">
    <property type="entry name" value="ZINC FINGER PROTEIN ZAT1-RELATED"/>
    <property type="match status" value="1"/>
</dbReference>
<dbReference type="GO" id="GO:0008270">
    <property type="term" value="F:zinc ion binding"/>
    <property type="evidence" value="ECO:0007669"/>
    <property type="project" value="UniProtKB-KW"/>
</dbReference>
<feature type="domain" description="C2H2-type" evidence="3">
    <location>
        <begin position="32"/>
        <end position="59"/>
    </location>
</feature>
<keyword evidence="1" id="KW-0863">Zinc-finger</keyword>
<feature type="compositionally biased region" description="Low complexity" evidence="2">
    <location>
        <begin position="73"/>
        <end position="83"/>
    </location>
</feature>
<evidence type="ECO:0000313" key="4">
    <source>
        <dbReference type="EMBL" id="KAF5460199.1"/>
    </source>
</evidence>
<proteinExistence type="predicted"/>
<dbReference type="Gene3D" id="3.30.160.60">
    <property type="entry name" value="Classic Zinc Finger"/>
    <property type="match status" value="1"/>
</dbReference>
<dbReference type="Gramene" id="Jr09_06370_p1">
    <property type="protein sequence ID" value="cds.Jr09_06370_p1"/>
    <property type="gene ID" value="Jr09_06370"/>
</dbReference>
<protein>
    <recommendedName>
        <fullName evidence="3">C2H2-type domain-containing protein</fullName>
    </recommendedName>
</protein>
<name>A0A833UXH3_JUGRE</name>
<dbReference type="Pfam" id="PF13912">
    <property type="entry name" value="zf-C2H2_6"/>
    <property type="match status" value="3"/>
</dbReference>
<feature type="compositionally biased region" description="Basic residues" evidence="2">
    <location>
        <begin position="143"/>
        <end position="152"/>
    </location>
</feature>
<dbReference type="SMART" id="SM00355">
    <property type="entry name" value="ZnF_C2H2"/>
    <property type="match status" value="3"/>
</dbReference>
<dbReference type="AlphaFoldDB" id="A0A833UXH3"/>
<organism evidence="4 5">
    <name type="scientific">Juglans regia</name>
    <name type="common">English walnut</name>
    <dbReference type="NCBI Taxonomy" id="51240"/>
    <lineage>
        <taxon>Eukaryota</taxon>
        <taxon>Viridiplantae</taxon>
        <taxon>Streptophyta</taxon>
        <taxon>Embryophyta</taxon>
        <taxon>Tracheophyta</taxon>
        <taxon>Spermatophyta</taxon>
        <taxon>Magnoliopsida</taxon>
        <taxon>eudicotyledons</taxon>
        <taxon>Gunneridae</taxon>
        <taxon>Pentapetalae</taxon>
        <taxon>rosids</taxon>
        <taxon>fabids</taxon>
        <taxon>Fagales</taxon>
        <taxon>Juglandaceae</taxon>
        <taxon>Juglans</taxon>
    </lineage>
</organism>
<sequence length="351" mass="39062">SLLERERERERVVKALILACSVLVRSVPMERHRCKLCFRTFANGRALGGHMKAHLTTLPLPPKPLQLVESHTESASSSSSSSGEEQEEDEQSLRDAEEKALAYGLRENPKKSFRLADPEFSFAVDAGSVVQDRESETESKNPTRQRSKRNRKPSVAENQGENLELKKPKLRIPSLVDSPEPLSSVSDTSPEEDVAMCLMMLSRGIWMGNNEEQDQEQGKQVQRSVQVKVQEPEELEEIKIRKVRGKHCCEKCKKRFRSYQALSSHKRICYRDEAGNDSNERIFECPFCDKVFGSGQALGGHKRSHLLGSSTAAAATANAAAASPLKLESTVIDLNLPAPVEEDDFSVVSDA</sequence>
<dbReference type="PROSITE" id="PS00028">
    <property type="entry name" value="ZINC_FINGER_C2H2_1"/>
    <property type="match status" value="2"/>
</dbReference>
<feature type="compositionally biased region" description="Basic and acidic residues" evidence="2">
    <location>
        <begin position="131"/>
        <end position="141"/>
    </location>
</feature>
<evidence type="ECO:0000256" key="1">
    <source>
        <dbReference type="PROSITE-ProRule" id="PRU00042"/>
    </source>
</evidence>
<evidence type="ECO:0000313" key="5">
    <source>
        <dbReference type="Proteomes" id="UP000619265"/>
    </source>
</evidence>